<evidence type="ECO:0000313" key="8">
    <source>
        <dbReference type="Proteomes" id="UP001652445"/>
    </source>
</evidence>
<evidence type="ECO:0000259" key="6">
    <source>
        <dbReference type="Pfam" id="PF00294"/>
    </source>
</evidence>
<gene>
    <name evidence="7" type="ORF">OB236_34995</name>
</gene>
<keyword evidence="4 7" id="KW-0418">Kinase</keyword>
<protein>
    <submittedName>
        <fullName evidence="7">PfkB family carbohydrate kinase</fullName>
    </submittedName>
</protein>
<dbReference type="Gene3D" id="3.40.1190.20">
    <property type="match status" value="1"/>
</dbReference>
<evidence type="ECO:0000313" key="7">
    <source>
        <dbReference type="EMBL" id="MCU6797348.1"/>
    </source>
</evidence>
<dbReference type="GO" id="GO:0016301">
    <property type="term" value="F:kinase activity"/>
    <property type="evidence" value="ECO:0007669"/>
    <property type="project" value="UniProtKB-KW"/>
</dbReference>
<accession>A0ABT2URS0</accession>
<dbReference type="InterPro" id="IPR029056">
    <property type="entry name" value="Ribokinase-like"/>
</dbReference>
<dbReference type="RefSeq" id="WP_262688140.1">
    <property type="nucleotide sequence ID" value="NZ_JAOQIO010000116.1"/>
</dbReference>
<keyword evidence="3" id="KW-0547">Nucleotide-binding</keyword>
<reference evidence="7 8" key="1">
    <citation type="submission" date="2022-09" db="EMBL/GenBank/DDBJ databases">
        <authorList>
            <person name="Han X.L."/>
            <person name="Wang Q."/>
            <person name="Lu T."/>
        </authorList>
    </citation>
    <scope>NUCLEOTIDE SEQUENCE [LARGE SCALE GENOMIC DNA]</scope>
    <source>
        <strain evidence="7 8">WQ 127069</strain>
    </source>
</reference>
<comment type="caution">
    <text evidence="7">The sequence shown here is derived from an EMBL/GenBank/DDBJ whole genome shotgun (WGS) entry which is preliminary data.</text>
</comment>
<dbReference type="Proteomes" id="UP001652445">
    <property type="component" value="Unassembled WGS sequence"/>
</dbReference>
<evidence type="ECO:0000256" key="1">
    <source>
        <dbReference type="ARBA" id="ARBA00010688"/>
    </source>
</evidence>
<dbReference type="SUPFAM" id="SSF53613">
    <property type="entry name" value="Ribokinase-like"/>
    <property type="match status" value="1"/>
</dbReference>
<comment type="similarity">
    <text evidence="1">Belongs to the carbohydrate kinase PfkB family.</text>
</comment>
<evidence type="ECO:0000256" key="5">
    <source>
        <dbReference type="ARBA" id="ARBA00022840"/>
    </source>
</evidence>
<evidence type="ECO:0000256" key="4">
    <source>
        <dbReference type="ARBA" id="ARBA00022777"/>
    </source>
</evidence>
<dbReference type="InterPro" id="IPR050306">
    <property type="entry name" value="PfkB_Carbo_kinase"/>
</dbReference>
<keyword evidence="5" id="KW-0067">ATP-binding</keyword>
<evidence type="ECO:0000256" key="2">
    <source>
        <dbReference type="ARBA" id="ARBA00022679"/>
    </source>
</evidence>
<dbReference type="PROSITE" id="PS00584">
    <property type="entry name" value="PFKB_KINASES_2"/>
    <property type="match status" value="1"/>
</dbReference>
<dbReference type="InterPro" id="IPR002173">
    <property type="entry name" value="Carboh/pur_kinase_PfkB_CS"/>
</dbReference>
<dbReference type="EMBL" id="JAOQIO010000116">
    <property type="protein sequence ID" value="MCU6797348.1"/>
    <property type="molecule type" value="Genomic_DNA"/>
</dbReference>
<keyword evidence="8" id="KW-1185">Reference proteome</keyword>
<keyword evidence="2" id="KW-0808">Transferase</keyword>
<dbReference type="PANTHER" id="PTHR43085:SF1">
    <property type="entry name" value="PSEUDOURIDINE KINASE-RELATED"/>
    <property type="match status" value="1"/>
</dbReference>
<dbReference type="Pfam" id="PF00294">
    <property type="entry name" value="PfkB"/>
    <property type="match status" value="1"/>
</dbReference>
<evidence type="ECO:0000256" key="3">
    <source>
        <dbReference type="ARBA" id="ARBA00022741"/>
    </source>
</evidence>
<dbReference type="PANTHER" id="PTHR43085">
    <property type="entry name" value="HEXOKINASE FAMILY MEMBER"/>
    <property type="match status" value="1"/>
</dbReference>
<dbReference type="InterPro" id="IPR011611">
    <property type="entry name" value="PfkB_dom"/>
</dbReference>
<proteinExistence type="inferred from homology"/>
<organism evidence="7 8">
    <name type="scientific">Paenibacillus baimaensis</name>
    <dbReference type="NCBI Taxonomy" id="2982185"/>
    <lineage>
        <taxon>Bacteria</taxon>
        <taxon>Bacillati</taxon>
        <taxon>Bacillota</taxon>
        <taxon>Bacilli</taxon>
        <taxon>Bacillales</taxon>
        <taxon>Paenibacillaceae</taxon>
        <taxon>Paenibacillus</taxon>
    </lineage>
</organism>
<feature type="domain" description="Carbohydrate kinase PfkB" evidence="6">
    <location>
        <begin position="7"/>
        <end position="320"/>
    </location>
</feature>
<sequence length="329" mass="35061">MFTLRPKKIVCYGELLTGYRLEEQEQSDGVASCSQTASGGTPAYVAAAIAKLGGDSRYIGKIGSDASGLYLRSELEAAGVEAALVGMDMASLAWTEWSEDHDDKSGNKLDSDGETRVNGNNLTRAEFDETWLDDVAVYHYGSAPLSEGRSQTSALAAARRIKAAGGLTCCCPNSSAILWPDEETMRQDLRNHIGTADIVKINEKDLAALTGLEPAEAVQQLLDMGAKVIVVTLGEYGCCVVTRQAMTSIPGIRVKSVDPSGAGDSFVGAMLLKLAERGATAEQIETILNDEEQVRSIFSFANKAGAMTTTRRGVFAALPTMEELEGMED</sequence>
<name>A0ABT2URS0_9BACL</name>